<evidence type="ECO:0000256" key="4">
    <source>
        <dbReference type="ARBA" id="ARBA00022980"/>
    </source>
</evidence>
<evidence type="ECO:0000256" key="2">
    <source>
        <dbReference type="ARBA" id="ARBA00022730"/>
    </source>
</evidence>
<dbReference type="InterPro" id="IPR005633">
    <property type="entry name" value="Ribosomal_uL23_N"/>
</dbReference>
<evidence type="ECO:0000256" key="8">
    <source>
        <dbReference type="ARBA" id="ARBA00062430"/>
    </source>
</evidence>
<dbReference type="PANTHER" id="PTHR11620">
    <property type="entry name" value="60S RIBOSOMAL PROTEIN L23A"/>
    <property type="match status" value="1"/>
</dbReference>
<name>A0A0W4ZDQ7_PNEJ7</name>
<dbReference type="STRING" id="1408657.A0A0W4ZDQ7"/>
<evidence type="ECO:0000313" key="11">
    <source>
        <dbReference type="Proteomes" id="UP000053447"/>
    </source>
</evidence>
<dbReference type="Gene3D" id="3.30.70.330">
    <property type="match status" value="1"/>
</dbReference>
<dbReference type="Proteomes" id="UP000053447">
    <property type="component" value="Unassembled WGS sequence"/>
</dbReference>
<evidence type="ECO:0000313" key="10">
    <source>
        <dbReference type="EMBL" id="KTW26523.1"/>
    </source>
</evidence>
<evidence type="ECO:0000256" key="1">
    <source>
        <dbReference type="ARBA" id="ARBA00006700"/>
    </source>
</evidence>
<accession>A0A0W4ZDQ7</accession>
<dbReference type="InterPro" id="IPR012678">
    <property type="entry name" value="Ribosomal_uL23/eL15/eS24_sf"/>
</dbReference>
<gene>
    <name evidence="10" type="ORF">T551_03440</name>
</gene>
<dbReference type="GO" id="GO:0019843">
    <property type="term" value="F:rRNA binding"/>
    <property type="evidence" value="ECO:0007669"/>
    <property type="project" value="UniProtKB-KW"/>
</dbReference>
<evidence type="ECO:0000259" key="9">
    <source>
        <dbReference type="Pfam" id="PF03939"/>
    </source>
</evidence>
<dbReference type="RefSeq" id="XP_018228052.1">
    <property type="nucleotide sequence ID" value="XM_018375703.1"/>
</dbReference>
<evidence type="ECO:0000256" key="7">
    <source>
        <dbReference type="ARBA" id="ARBA00057381"/>
    </source>
</evidence>
<keyword evidence="4" id="KW-0689">Ribosomal protein</keyword>
<dbReference type="Pfam" id="PF00276">
    <property type="entry name" value="Ribosomal_L23"/>
    <property type="match status" value="1"/>
</dbReference>
<dbReference type="InterPro" id="IPR013025">
    <property type="entry name" value="Ribosomal_uL23-like"/>
</dbReference>
<dbReference type="GO" id="GO:1990904">
    <property type="term" value="C:ribonucleoprotein complex"/>
    <property type="evidence" value="ECO:0007669"/>
    <property type="project" value="UniProtKB-KW"/>
</dbReference>
<dbReference type="GO" id="GO:0005840">
    <property type="term" value="C:ribosome"/>
    <property type="evidence" value="ECO:0007669"/>
    <property type="project" value="UniProtKB-KW"/>
</dbReference>
<comment type="subunit">
    <text evidence="8">Component of the large ribosomal subunit (LSU). Mature yeast ribosomes consist of a small (40S) and a large (60S) subunit. The 40S small subunit contains 1 molecule of ribosomal RNA (18S rRNA) and at least 33 different proteins. The large 60S subunit contains 3 rRNA molecules (25S, 5.8S and 5S rRNA) and at least 46 different proteins. uL23 is associated with the polypeptide exit tunnel.</text>
</comment>
<sequence>MVKKGSVCRCCVLFGAFCRSIVEIANSETNGNGQNIEKNDGKIEFWVLLKGFGALKGKTGKGGEVLSGPKRPAGEAKQDIKAEEQANKAAKAALHGRFCMLKRRVRTSATFRRPKTLRLARKPLYMRKSIPHTPRLDEYKVLVCPLNTESSMKKIEENNTLVFRVHLRANKYQIQLALKKLYNVDVQKINTLICPNGTKKAYVKLSSDMDALDVANKVGMDTRVGVVFIVGFRLGLYNCLHGL</sequence>
<protein>
    <recommendedName>
        <fullName evidence="9">Large ribosomal subunit protein uL23 N-terminal domain-containing protein</fullName>
    </recommendedName>
</protein>
<keyword evidence="2" id="KW-0699">rRNA-binding</keyword>
<dbReference type="VEuPathDB" id="FungiDB:T551_03440"/>
<dbReference type="EMBL" id="LFWA01000017">
    <property type="protein sequence ID" value="KTW26523.1"/>
    <property type="molecule type" value="Genomic_DNA"/>
</dbReference>
<dbReference type="GO" id="GO:0003735">
    <property type="term" value="F:structural constituent of ribosome"/>
    <property type="evidence" value="ECO:0007669"/>
    <property type="project" value="InterPro"/>
</dbReference>
<dbReference type="InterPro" id="IPR012677">
    <property type="entry name" value="Nucleotide-bd_a/b_plait_sf"/>
</dbReference>
<dbReference type="FunFam" id="3.30.70.330:FF:000035">
    <property type="entry name" value="60S ribosomal protein L23a"/>
    <property type="match status" value="1"/>
</dbReference>
<reference evidence="11" key="1">
    <citation type="journal article" date="2016" name="Nat. Commun.">
        <title>Genome analysis of three Pneumocystis species reveals adaptation mechanisms to life exclusively in mammalian hosts.</title>
        <authorList>
            <person name="Ma L."/>
            <person name="Chen Z."/>
            <person name="Huang D.W."/>
            <person name="Kutty G."/>
            <person name="Ishihara M."/>
            <person name="Wang H."/>
            <person name="Abouelleil A."/>
            <person name="Bishop L."/>
            <person name="Davey E."/>
            <person name="Deng R."/>
            <person name="Deng X."/>
            <person name="Fan L."/>
            <person name="Fantoni G."/>
            <person name="Fitzgerald M."/>
            <person name="Gogineni E."/>
            <person name="Goldberg J.M."/>
            <person name="Handley G."/>
            <person name="Hu X."/>
            <person name="Huber C."/>
            <person name="Jiao X."/>
            <person name="Jones K."/>
            <person name="Levin J.Z."/>
            <person name="Liu Y."/>
            <person name="Macdonald P."/>
            <person name="Melnikov A."/>
            <person name="Raley C."/>
            <person name="Sassi M."/>
            <person name="Sherman B.T."/>
            <person name="Song X."/>
            <person name="Sykes S."/>
            <person name="Tran B."/>
            <person name="Walsh L."/>
            <person name="Xia Y."/>
            <person name="Yang J."/>
            <person name="Young S."/>
            <person name="Zeng Q."/>
            <person name="Zheng X."/>
            <person name="Stephens R."/>
            <person name="Nusbaum C."/>
            <person name="Birren B.W."/>
            <person name="Azadi P."/>
            <person name="Lempicki R.A."/>
            <person name="Cuomo C.A."/>
            <person name="Kovacs J.A."/>
        </authorList>
    </citation>
    <scope>NUCLEOTIDE SEQUENCE [LARGE SCALE GENOMIC DNA]</scope>
    <source>
        <strain evidence="11">RU7</strain>
    </source>
</reference>
<dbReference type="GeneID" id="28941958"/>
<dbReference type="AlphaFoldDB" id="A0A0W4ZDQ7"/>
<proteinExistence type="inferred from homology"/>
<dbReference type="eggNOG" id="KOG1751">
    <property type="taxonomic scope" value="Eukaryota"/>
</dbReference>
<keyword evidence="11" id="KW-1185">Reference proteome</keyword>
<comment type="function">
    <text evidence="7">This protein binds to a specific region on the 26S rRNA.</text>
</comment>
<dbReference type="Pfam" id="PF03939">
    <property type="entry name" value="Ribosomal_L23eN"/>
    <property type="match status" value="1"/>
</dbReference>
<comment type="similarity">
    <text evidence="1">Belongs to the universal ribosomal protein uL23 family.</text>
</comment>
<keyword evidence="3" id="KW-0694">RNA-binding</keyword>
<evidence type="ECO:0000256" key="6">
    <source>
        <dbReference type="ARBA" id="ARBA00054105"/>
    </source>
</evidence>
<evidence type="ECO:0000256" key="5">
    <source>
        <dbReference type="ARBA" id="ARBA00023274"/>
    </source>
</evidence>
<keyword evidence="5" id="KW-0687">Ribonucleoprotein</keyword>
<organism evidence="10 11">
    <name type="scientific">Pneumocystis jirovecii (strain RU7)</name>
    <name type="common">Human pneumocystis pneumonia agent</name>
    <dbReference type="NCBI Taxonomy" id="1408657"/>
    <lineage>
        <taxon>Eukaryota</taxon>
        <taxon>Fungi</taxon>
        <taxon>Dikarya</taxon>
        <taxon>Ascomycota</taxon>
        <taxon>Taphrinomycotina</taxon>
        <taxon>Pneumocystomycetes</taxon>
        <taxon>Pneumocystaceae</taxon>
        <taxon>Pneumocystis</taxon>
    </lineage>
</organism>
<dbReference type="NCBIfam" id="NF011118">
    <property type="entry name" value="PRK14548.1"/>
    <property type="match status" value="1"/>
</dbReference>
<comment type="function">
    <text evidence="6">Component of the ribosome, a large ribonucleoprotein complex responsible for the synthesis of proteins in the cell. The small ribosomal subunit (SSU) binds messenger RNAs (mRNAs) and translates the encoded message by selecting cognate aminoacyl-transfer RNA (tRNA) molecules. The large subunit (LSU) contains the ribosomal catalytic site termed the peptidyl transferase center (PTC), which catalyzes the formation of peptide bonds, thereby polymerizing the amino acids delivered by tRNAs into a polypeptide chain. The nascent polypeptides leave the ribosome through a tunnel in the LSU and interact with protein factors that function in enzymatic processing, targeting, and the membrane insertion of nascent chains at the exit of the ribosomal tunnel. uL23 is a major component of the universal docking site for these factors at the polypeptide exit tunnel.</text>
</comment>
<evidence type="ECO:0000256" key="3">
    <source>
        <dbReference type="ARBA" id="ARBA00022884"/>
    </source>
</evidence>
<feature type="domain" description="Large ribosomal subunit protein uL23 N-terminal" evidence="9">
    <location>
        <begin position="82"/>
        <end position="132"/>
    </location>
</feature>
<dbReference type="HAMAP" id="MF_01369_A">
    <property type="entry name" value="Ribosomal_uL23_A"/>
    <property type="match status" value="1"/>
</dbReference>
<dbReference type="OrthoDB" id="1267328at2759"/>
<comment type="caution">
    <text evidence="10">The sequence shown here is derived from an EMBL/GenBank/DDBJ whole genome shotgun (WGS) entry which is preliminary data.</text>
</comment>
<dbReference type="GO" id="GO:0006412">
    <property type="term" value="P:translation"/>
    <property type="evidence" value="ECO:0007669"/>
    <property type="project" value="InterPro"/>
</dbReference>
<dbReference type="SUPFAM" id="SSF54189">
    <property type="entry name" value="Ribosomal proteins S24e, L23 and L15e"/>
    <property type="match status" value="1"/>
</dbReference>